<proteinExistence type="predicted"/>
<accession>A0AAV4RKB6</accession>
<dbReference type="AlphaFoldDB" id="A0AAV4RKB6"/>
<keyword evidence="2" id="KW-1185">Reference proteome</keyword>
<evidence type="ECO:0000313" key="2">
    <source>
        <dbReference type="Proteomes" id="UP001054837"/>
    </source>
</evidence>
<dbReference type="Proteomes" id="UP001054837">
    <property type="component" value="Unassembled WGS sequence"/>
</dbReference>
<sequence>MQGDPLRANRQPIGREVCRNNCRHTGAKSDLEPLVRGSGDWELLQLDTLGSTGKWFEMRNGWPTVKMLGTQCPIYSFSNNKFKRACSEPKV</sequence>
<protein>
    <submittedName>
        <fullName evidence="1">Uncharacterized protein</fullName>
    </submittedName>
</protein>
<organism evidence="1 2">
    <name type="scientific">Caerostris darwini</name>
    <dbReference type="NCBI Taxonomy" id="1538125"/>
    <lineage>
        <taxon>Eukaryota</taxon>
        <taxon>Metazoa</taxon>
        <taxon>Ecdysozoa</taxon>
        <taxon>Arthropoda</taxon>
        <taxon>Chelicerata</taxon>
        <taxon>Arachnida</taxon>
        <taxon>Araneae</taxon>
        <taxon>Araneomorphae</taxon>
        <taxon>Entelegynae</taxon>
        <taxon>Araneoidea</taxon>
        <taxon>Araneidae</taxon>
        <taxon>Caerostris</taxon>
    </lineage>
</organism>
<dbReference type="EMBL" id="BPLQ01006238">
    <property type="protein sequence ID" value="GIY20927.1"/>
    <property type="molecule type" value="Genomic_DNA"/>
</dbReference>
<gene>
    <name evidence="1" type="ORF">CDAR_582291</name>
</gene>
<reference evidence="1 2" key="1">
    <citation type="submission" date="2021-06" db="EMBL/GenBank/DDBJ databases">
        <title>Caerostris darwini draft genome.</title>
        <authorList>
            <person name="Kono N."/>
            <person name="Arakawa K."/>
        </authorList>
    </citation>
    <scope>NUCLEOTIDE SEQUENCE [LARGE SCALE GENOMIC DNA]</scope>
</reference>
<comment type="caution">
    <text evidence="1">The sequence shown here is derived from an EMBL/GenBank/DDBJ whole genome shotgun (WGS) entry which is preliminary data.</text>
</comment>
<name>A0AAV4RKB6_9ARAC</name>
<evidence type="ECO:0000313" key="1">
    <source>
        <dbReference type="EMBL" id="GIY20927.1"/>
    </source>
</evidence>